<organism evidence="2 3">
    <name type="scientific">Limnovirga soli</name>
    <dbReference type="NCBI Taxonomy" id="2656915"/>
    <lineage>
        <taxon>Bacteria</taxon>
        <taxon>Pseudomonadati</taxon>
        <taxon>Bacteroidota</taxon>
        <taxon>Chitinophagia</taxon>
        <taxon>Chitinophagales</taxon>
        <taxon>Chitinophagaceae</taxon>
        <taxon>Limnovirga</taxon>
    </lineage>
</organism>
<dbReference type="GO" id="GO:0043335">
    <property type="term" value="P:protein unfolding"/>
    <property type="evidence" value="ECO:0007669"/>
    <property type="project" value="TreeGrafter"/>
</dbReference>
<dbReference type="Proteomes" id="UP000598971">
    <property type="component" value="Unassembled WGS sequence"/>
</dbReference>
<dbReference type="SUPFAM" id="SSF109998">
    <property type="entry name" value="Triger factor/SurA peptide-binding domain-like"/>
    <property type="match status" value="1"/>
</dbReference>
<comment type="caution">
    <text evidence="2">The sequence shown here is derived from an EMBL/GenBank/DDBJ whole genome shotgun (WGS) entry which is preliminary data.</text>
</comment>
<dbReference type="GO" id="GO:0015031">
    <property type="term" value="P:protein transport"/>
    <property type="evidence" value="ECO:0007669"/>
    <property type="project" value="InterPro"/>
</dbReference>
<dbReference type="Gene3D" id="1.10.3120.10">
    <property type="entry name" value="Trigger factor, C-terminal domain"/>
    <property type="match status" value="1"/>
</dbReference>
<keyword evidence="3" id="KW-1185">Reference proteome</keyword>
<dbReference type="NCBIfam" id="TIGR00115">
    <property type="entry name" value="tig"/>
    <property type="match status" value="1"/>
</dbReference>
<feature type="domain" description="Trigger factor ribosome-binding bacterial" evidence="1">
    <location>
        <begin position="4"/>
        <end position="149"/>
    </location>
</feature>
<dbReference type="GO" id="GO:0043022">
    <property type="term" value="F:ribosome binding"/>
    <property type="evidence" value="ECO:0007669"/>
    <property type="project" value="TreeGrafter"/>
</dbReference>
<dbReference type="EC" id="5.2.1.8" evidence="2"/>
<dbReference type="Gene3D" id="3.30.70.1050">
    <property type="entry name" value="Trigger factor ribosome-binding domain"/>
    <property type="match status" value="1"/>
</dbReference>
<dbReference type="GO" id="GO:0003755">
    <property type="term" value="F:peptidyl-prolyl cis-trans isomerase activity"/>
    <property type="evidence" value="ECO:0007669"/>
    <property type="project" value="UniProtKB-EC"/>
</dbReference>
<dbReference type="InterPro" id="IPR008881">
    <property type="entry name" value="Trigger_fac_ribosome-bd_bac"/>
</dbReference>
<dbReference type="PANTHER" id="PTHR30560:SF3">
    <property type="entry name" value="TRIGGER FACTOR-LIKE PROTEIN TIG, CHLOROPLASTIC"/>
    <property type="match status" value="1"/>
</dbReference>
<dbReference type="InterPro" id="IPR027304">
    <property type="entry name" value="Trigger_fact/SurA_dom_sf"/>
</dbReference>
<dbReference type="PANTHER" id="PTHR30560">
    <property type="entry name" value="TRIGGER FACTOR CHAPERONE AND PEPTIDYL-PROLYL CIS/TRANS ISOMERASE"/>
    <property type="match status" value="1"/>
</dbReference>
<protein>
    <submittedName>
        <fullName evidence="2">Trigger factor</fullName>
        <ecNumber evidence="2">5.2.1.8</ecNumber>
    </submittedName>
</protein>
<evidence type="ECO:0000313" key="2">
    <source>
        <dbReference type="EMBL" id="NNV57070.1"/>
    </source>
</evidence>
<dbReference type="InterPro" id="IPR037041">
    <property type="entry name" value="Trigger_fac_C_sf"/>
</dbReference>
<dbReference type="Pfam" id="PF05697">
    <property type="entry name" value="Trigger_N"/>
    <property type="match status" value="1"/>
</dbReference>
<dbReference type="EMBL" id="WHPF01000012">
    <property type="protein sequence ID" value="NNV57070.1"/>
    <property type="molecule type" value="Genomic_DNA"/>
</dbReference>
<accession>A0A8J8FG91</accession>
<keyword evidence="2" id="KW-0413">Isomerase</keyword>
<proteinExistence type="predicted"/>
<dbReference type="InterPro" id="IPR005215">
    <property type="entry name" value="Trig_fac"/>
</dbReference>
<dbReference type="PIRSF" id="PIRSF003095">
    <property type="entry name" value="Trigger_factor"/>
    <property type="match status" value="1"/>
</dbReference>
<dbReference type="RefSeq" id="WP_171609014.1">
    <property type="nucleotide sequence ID" value="NZ_WHPF01000012.1"/>
</dbReference>
<evidence type="ECO:0000259" key="1">
    <source>
        <dbReference type="Pfam" id="PF05697"/>
    </source>
</evidence>
<name>A0A8J8FG91_9BACT</name>
<dbReference type="AlphaFoldDB" id="A0A8J8FG91"/>
<reference evidence="2" key="1">
    <citation type="submission" date="2019-10" db="EMBL/GenBank/DDBJ databases">
        <title>Draft genome sequence of Panacibacter sp. KCS-6.</title>
        <authorList>
            <person name="Yim K.J."/>
        </authorList>
    </citation>
    <scope>NUCLEOTIDE SEQUENCE</scope>
    <source>
        <strain evidence="2">KCS-6</strain>
    </source>
</reference>
<dbReference type="InterPro" id="IPR036611">
    <property type="entry name" value="Trigger_fac_ribosome-bd_sf"/>
</dbReference>
<evidence type="ECO:0000313" key="3">
    <source>
        <dbReference type="Proteomes" id="UP000598971"/>
    </source>
</evidence>
<sequence length="455" mass="51481">MATVTRENIGLLNDKLTVTVAKEDYLPSFEASLKKYAKSANIPGFRKGMVPAGLIKKMYGQGAFADEVLRTIEKSLTDYLQKEQLDIFAQPLPLETDSSKIDMNNATDYSFAFEVGLRPAFEVDLAGIKVTRFVIDVTDAMIEEEVNRLQIRNGNMTEPEAVSTDEDVLNVEFTETDAAGVVVEGGITKANSLLVKYFNEATRPGLMGKKKDDTIQIQLATAFDEKEREWIISDLGLDKNEAGVADKYFTLTITKVGLVEKAELNAEFYEKVYTGRNIATEEDFRNEVKAEIEAYYKSQSSNQLQDQIYHHLTDHISMEFPQGFLKRWLQNGDEKRKTAEEAEAEYPAFESQLKWSLISSKLINENNITAEPSEIMDFARQQIMGYMGGQGMGAEAAPWMDEYVNRMMKDKKFVEETYIRVQTGKLFAFMETQVTPTEESISAEAFAEKVHNHHH</sequence>
<dbReference type="SUPFAM" id="SSF102735">
    <property type="entry name" value="Trigger factor ribosome-binding domain"/>
    <property type="match status" value="1"/>
</dbReference>
<dbReference type="GO" id="GO:0044183">
    <property type="term" value="F:protein folding chaperone"/>
    <property type="evidence" value="ECO:0007669"/>
    <property type="project" value="TreeGrafter"/>
</dbReference>
<dbReference type="GO" id="GO:0051083">
    <property type="term" value="P:'de novo' cotranslational protein folding"/>
    <property type="evidence" value="ECO:0007669"/>
    <property type="project" value="TreeGrafter"/>
</dbReference>
<gene>
    <name evidence="2" type="primary">tig</name>
    <name evidence="2" type="ORF">GD597_16475</name>
</gene>